<protein>
    <submittedName>
        <fullName evidence="2">CCD17 protein</fullName>
    </submittedName>
</protein>
<dbReference type="Proteomes" id="UP000582182">
    <property type="component" value="Unassembled WGS sequence"/>
</dbReference>
<evidence type="ECO:0000256" key="1">
    <source>
        <dbReference type="SAM" id="MobiDB-lite"/>
    </source>
</evidence>
<comment type="caution">
    <text evidence="2">The sequence shown here is derived from an EMBL/GenBank/DDBJ whole genome shotgun (WGS) entry which is preliminary data.</text>
</comment>
<dbReference type="PANTHER" id="PTHR33820">
    <property type="entry name" value="COILED-COIL DOMAIN-CONTAINING PROTEIN 17"/>
    <property type="match status" value="1"/>
</dbReference>
<dbReference type="EMBL" id="VZTY01015827">
    <property type="protein sequence ID" value="NXU52678.1"/>
    <property type="molecule type" value="Genomic_DNA"/>
</dbReference>
<feature type="non-terminal residue" evidence="2">
    <location>
        <position position="1"/>
    </location>
</feature>
<sequence>ALRLSYLHHGGNNPDILAKLIHLQAEATALEKGAAGTGRARRAGPAEPPGGPRACAHSLDVALLAIELENRRLEDELLALKVRRERRTNPGSSVAQWHSEELAQLQAEVKMLRSHMERRGQWLLPPAILPPPVAPP</sequence>
<dbReference type="AlphaFoldDB" id="A0A7L3LHM8"/>
<evidence type="ECO:0000313" key="2">
    <source>
        <dbReference type="EMBL" id="NXU52678.1"/>
    </source>
</evidence>
<feature type="non-terminal residue" evidence="2">
    <location>
        <position position="136"/>
    </location>
</feature>
<accession>A0A7L3LHM8</accession>
<dbReference type="InterPro" id="IPR038800">
    <property type="entry name" value="CCDC17"/>
</dbReference>
<reference evidence="2 3" key="1">
    <citation type="submission" date="2019-09" db="EMBL/GenBank/DDBJ databases">
        <title>Bird 10,000 Genomes (B10K) Project - Family phase.</title>
        <authorList>
            <person name="Zhang G."/>
        </authorList>
    </citation>
    <scope>NUCLEOTIDE SEQUENCE [LARGE SCALE GENOMIC DNA]</scope>
    <source>
        <strain evidence="2">B10K-DU-029-46</strain>
    </source>
</reference>
<evidence type="ECO:0000313" key="3">
    <source>
        <dbReference type="Proteomes" id="UP000582182"/>
    </source>
</evidence>
<keyword evidence="3" id="KW-1185">Reference proteome</keyword>
<gene>
    <name evidence="2" type="primary">Ccdc17</name>
    <name evidence="2" type="ORF">TURVEL_R08761</name>
</gene>
<organism evidence="2 3">
    <name type="scientific">Turnix velox</name>
    <name type="common">Little buttonquail</name>
    <dbReference type="NCBI Taxonomy" id="2529409"/>
    <lineage>
        <taxon>Eukaryota</taxon>
        <taxon>Metazoa</taxon>
        <taxon>Chordata</taxon>
        <taxon>Craniata</taxon>
        <taxon>Vertebrata</taxon>
        <taxon>Euteleostomi</taxon>
        <taxon>Archelosauria</taxon>
        <taxon>Archosauria</taxon>
        <taxon>Dinosauria</taxon>
        <taxon>Saurischia</taxon>
        <taxon>Theropoda</taxon>
        <taxon>Coelurosauria</taxon>
        <taxon>Aves</taxon>
        <taxon>Neognathae</taxon>
        <taxon>Neoaves</taxon>
        <taxon>Charadriiformes</taxon>
        <taxon>Turnicidae</taxon>
        <taxon>Turnix</taxon>
    </lineage>
</organism>
<proteinExistence type="predicted"/>
<dbReference type="SUPFAM" id="SSF75704">
    <property type="entry name" value="Mitotic arrest deficient-like 1, Mad1"/>
    <property type="match status" value="1"/>
</dbReference>
<dbReference type="OrthoDB" id="289416at2759"/>
<name>A0A7L3LHM8_9CHAR</name>
<dbReference type="PANTHER" id="PTHR33820:SF4">
    <property type="entry name" value="COILED-COIL DOMAIN-CONTAINING PROTEIN 17"/>
    <property type="match status" value="1"/>
</dbReference>
<feature type="region of interest" description="Disordered" evidence="1">
    <location>
        <begin position="32"/>
        <end position="53"/>
    </location>
</feature>